<keyword evidence="7 16" id="KW-0812">Transmembrane</keyword>
<dbReference type="Pfam" id="PF00361">
    <property type="entry name" value="Proton_antipo_M"/>
    <property type="match status" value="1"/>
</dbReference>
<feature type="transmembrane region" description="Helical" evidence="16">
    <location>
        <begin position="390"/>
        <end position="414"/>
    </location>
</feature>
<evidence type="ECO:0000256" key="11">
    <source>
        <dbReference type="ARBA" id="ARBA00023027"/>
    </source>
</evidence>
<keyword evidence="13 16" id="KW-0496">Mitochondrion</keyword>
<evidence type="ECO:0000256" key="12">
    <source>
        <dbReference type="ARBA" id="ARBA00023075"/>
    </source>
</evidence>
<dbReference type="GO" id="GO:0015990">
    <property type="term" value="P:electron transport coupled proton transport"/>
    <property type="evidence" value="ECO:0007669"/>
    <property type="project" value="TreeGrafter"/>
</dbReference>
<comment type="similarity">
    <text evidence="2 16">Belongs to the complex I subunit 4 family.</text>
</comment>
<evidence type="ECO:0000256" key="4">
    <source>
        <dbReference type="ARBA" id="ARBA00021006"/>
    </source>
</evidence>
<comment type="function">
    <text evidence="16">Core subunit of the mitochondrial membrane respiratory chain NADH dehydrogenase (Complex I) which catalyzes electron transfer from NADH through the respiratory chain, using ubiquinone as an electron acceptor. Essential for the catalytic activity and assembly of complex I.</text>
</comment>
<geneLocation type="mitochondrion" evidence="19"/>
<feature type="transmembrane region" description="Helical" evidence="16">
    <location>
        <begin position="187"/>
        <end position="206"/>
    </location>
</feature>
<dbReference type="GO" id="GO:0048039">
    <property type="term" value="F:ubiquinone binding"/>
    <property type="evidence" value="ECO:0007669"/>
    <property type="project" value="TreeGrafter"/>
</dbReference>
<sequence length="456" mass="50695">MLKIILPTAMLLPTALLSPQKFLWANTTTYSLLIALISLQWLTPSYLPHKNLTLWTGVDQISSPLLVMSCWLLPLTMLASQNHLQHEPPTRKRIFTATLITIQPFIILAFSTTELMLFYISFEATLIPTLILITRWGNQPERLSAGIYLLLYTLISSLPLLITILHLHTQTGTLSLPLLKLSYSSPLLNSWTSPLTSLALLLAFMVKAPLYGVHLWLPKAHVEAPIAGSMLLAALLLKLGGYGIMRVTLLMDYSSYPLQYPFLALALWGALMTSSICLRQTDLKSLIAYSSVSHMGLVIAASMIQTNWSFSGAMILMISHGLTSSMLFCLANTNYERTHSRILILTRGLQPLLPLTATWWLLANLTNMALPPSTNLMAELTIMISLFNWSPLTLILTGTATLLTASYTLFMLLMTQRGPLPSHITSIQNSSTREHILMTLHIIPLLLLILKPELIA</sequence>
<evidence type="ECO:0000256" key="16">
    <source>
        <dbReference type="RuleBase" id="RU003297"/>
    </source>
</evidence>
<feature type="transmembrane region" description="Helical" evidence="16">
    <location>
        <begin position="310"/>
        <end position="331"/>
    </location>
</feature>
<feature type="transmembrane region" description="Helical" evidence="16">
    <location>
        <begin position="260"/>
        <end position="279"/>
    </location>
</feature>
<feature type="transmembrane region" description="Helical" evidence="16">
    <location>
        <begin position="226"/>
        <end position="245"/>
    </location>
</feature>
<feature type="domain" description="NADH:ubiquinone oxidoreductase chain 4 N-terminal" evidence="18">
    <location>
        <begin position="1"/>
        <end position="109"/>
    </location>
</feature>
<evidence type="ECO:0000256" key="8">
    <source>
        <dbReference type="ARBA" id="ARBA00022967"/>
    </source>
</evidence>
<dbReference type="Pfam" id="PF01059">
    <property type="entry name" value="Oxidored_q5_N"/>
    <property type="match status" value="1"/>
</dbReference>
<keyword evidence="6 16" id="KW-0679">Respiratory chain</keyword>
<proteinExistence type="inferred from homology"/>
<evidence type="ECO:0000256" key="6">
    <source>
        <dbReference type="ARBA" id="ARBA00022660"/>
    </source>
</evidence>
<dbReference type="GO" id="GO:0042773">
    <property type="term" value="P:ATP synthesis coupled electron transport"/>
    <property type="evidence" value="ECO:0007669"/>
    <property type="project" value="InterPro"/>
</dbReference>
<keyword evidence="14 16" id="KW-0472">Membrane</keyword>
<evidence type="ECO:0000256" key="14">
    <source>
        <dbReference type="ARBA" id="ARBA00023136"/>
    </source>
</evidence>
<accession>A0A7G9TVM1</accession>
<dbReference type="InterPro" id="IPR000260">
    <property type="entry name" value="NADH4_N"/>
</dbReference>
<comment type="subcellular location">
    <subcellularLocation>
        <location evidence="1 16">Mitochondrion membrane</location>
        <topology evidence="1 16">Multi-pass membrane protein</topology>
    </subcellularLocation>
</comment>
<comment type="catalytic activity">
    <reaction evidence="15 16">
        <text>a ubiquinone + NADH + 5 H(+)(in) = a ubiquinol + NAD(+) + 4 H(+)(out)</text>
        <dbReference type="Rhea" id="RHEA:29091"/>
        <dbReference type="Rhea" id="RHEA-COMP:9565"/>
        <dbReference type="Rhea" id="RHEA-COMP:9566"/>
        <dbReference type="ChEBI" id="CHEBI:15378"/>
        <dbReference type="ChEBI" id="CHEBI:16389"/>
        <dbReference type="ChEBI" id="CHEBI:17976"/>
        <dbReference type="ChEBI" id="CHEBI:57540"/>
        <dbReference type="ChEBI" id="CHEBI:57945"/>
        <dbReference type="EC" id="7.1.1.2"/>
    </reaction>
</comment>
<protein>
    <recommendedName>
        <fullName evidence="4 16">NADH-ubiquinone oxidoreductase chain 4</fullName>
        <ecNumber evidence="3 16">7.1.1.2</ecNumber>
    </recommendedName>
</protein>
<dbReference type="InterPro" id="IPR003918">
    <property type="entry name" value="NADH_UbQ_OxRdtase"/>
</dbReference>
<reference evidence="19" key="1">
    <citation type="submission" date="2019-08" db="EMBL/GenBank/DDBJ databases">
        <title>Densely sampling genomes across the diversity of birds increases power of comparative genomics analyses.</title>
        <authorList>
            <consortium name="B10K project Consortium"/>
            <person name="Feng S."/>
            <person name="Stiller J."/>
            <person name="Andreu-Sanchez S."/>
            <person name="Margaryan A."/>
            <person name="Chen W."/>
            <person name="Paten B."/>
            <person name="Zhang G."/>
        </authorList>
    </citation>
    <scope>NUCLEOTIDE SEQUENCE</scope>
</reference>
<evidence type="ECO:0000256" key="2">
    <source>
        <dbReference type="ARBA" id="ARBA00009025"/>
    </source>
</evidence>
<dbReference type="PANTHER" id="PTHR43507">
    <property type="entry name" value="NADH-UBIQUINONE OXIDOREDUCTASE CHAIN 4"/>
    <property type="match status" value="1"/>
</dbReference>
<evidence type="ECO:0000256" key="7">
    <source>
        <dbReference type="ARBA" id="ARBA00022692"/>
    </source>
</evidence>
<dbReference type="GO" id="GO:0008137">
    <property type="term" value="F:NADH dehydrogenase (ubiquinone) activity"/>
    <property type="evidence" value="ECO:0007669"/>
    <property type="project" value="UniProtKB-UniRule"/>
</dbReference>
<dbReference type="GO" id="GO:0031966">
    <property type="term" value="C:mitochondrial membrane"/>
    <property type="evidence" value="ECO:0007669"/>
    <property type="project" value="UniProtKB-SubCell"/>
</dbReference>
<dbReference type="EC" id="7.1.1.2" evidence="3 16"/>
<feature type="transmembrane region" description="Helical" evidence="16">
    <location>
        <begin position="21"/>
        <end position="41"/>
    </location>
</feature>
<dbReference type="PANTHER" id="PTHR43507:SF20">
    <property type="entry name" value="NADH-UBIQUINONE OXIDOREDUCTASE CHAIN 4"/>
    <property type="match status" value="1"/>
</dbReference>
<name>A0A7G9TVM1_9PICI</name>
<evidence type="ECO:0000256" key="10">
    <source>
        <dbReference type="ARBA" id="ARBA00022989"/>
    </source>
</evidence>
<evidence type="ECO:0000259" key="17">
    <source>
        <dbReference type="Pfam" id="PF00361"/>
    </source>
</evidence>
<feature type="transmembrane region" description="Helical" evidence="16">
    <location>
        <begin position="145"/>
        <end position="167"/>
    </location>
</feature>
<evidence type="ECO:0000256" key="13">
    <source>
        <dbReference type="ARBA" id="ARBA00023128"/>
    </source>
</evidence>
<keyword evidence="10 16" id="KW-1133">Transmembrane helix</keyword>
<dbReference type="AlphaFoldDB" id="A0A7G9TVM1"/>
<evidence type="ECO:0000256" key="5">
    <source>
        <dbReference type="ARBA" id="ARBA00022448"/>
    </source>
</evidence>
<evidence type="ECO:0000259" key="18">
    <source>
        <dbReference type="Pfam" id="PF01059"/>
    </source>
</evidence>
<dbReference type="GO" id="GO:0003954">
    <property type="term" value="F:NADH dehydrogenase activity"/>
    <property type="evidence" value="ECO:0007669"/>
    <property type="project" value="TreeGrafter"/>
</dbReference>
<keyword evidence="12 16" id="KW-0830">Ubiquinone</keyword>
<feature type="domain" description="NADH:quinone oxidoreductase/Mrp antiporter transmembrane" evidence="17">
    <location>
        <begin position="113"/>
        <end position="404"/>
    </location>
</feature>
<evidence type="ECO:0000313" key="19">
    <source>
        <dbReference type="EMBL" id="QNN84414.1"/>
    </source>
</evidence>
<dbReference type="NCBIfam" id="TIGR01972">
    <property type="entry name" value="NDH_I_M"/>
    <property type="match status" value="1"/>
</dbReference>
<evidence type="ECO:0000256" key="1">
    <source>
        <dbReference type="ARBA" id="ARBA00004225"/>
    </source>
</evidence>
<keyword evidence="5 16" id="KW-0813">Transport</keyword>
<dbReference type="EMBL" id="MN356234">
    <property type="protein sequence ID" value="QNN84414.1"/>
    <property type="molecule type" value="Genomic_DNA"/>
</dbReference>
<dbReference type="InterPro" id="IPR010227">
    <property type="entry name" value="NADH_Q_OxRdtase_chainM/4"/>
</dbReference>
<keyword evidence="11 16" id="KW-0520">NAD</keyword>
<evidence type="ECO:0000256" key="3">
    <source>
        <dbReference type="ARBA" id="ARBA00012944"/>
    </source>
</evidence>
<dbReference type="InterPro" id="IPR001750">
    <property type="entry name" value="ND/Mrp_TM"/>
</dbReference>
<evidence type="ECO:0000256" key="15">
    <source>
        <dbReference type="ARBA" id="ARBA00049551"/>
    </source>
</evidence>
<keyword evidence="8" id="KW-1278">Translocase</keyword>
<feature type="transmembrane region" description="Helical" evidence="16">
    <location>
        <begin position="286"/>
        <end position="304"/>
    </location>
</feature>
<organism evidence="19">
    <name type="scientific">Indicator maculatus</name>
    <name type="common">spotted honeyguide</name>
    <dbReference type="NCBI Taxonomy" id="545262"/>
    <lineage>
        <taxon>Eukaryota</taxon>
        <taxon>Metazoa</taxon>
        <taxon>Chordata</taxon>
        <taxon>Craniata</taxon>
        <taxon>Vertebrata</taxon>
        <taxon>Euteleostomi</taxon>
        <taxon>Archelosauria</taxon>
        <taxon>Archosauria</taxon>
        <taxon>Dinosauria</taxon>
        <taxon>Saurischia</taxon>
        <taxon>Theropoda</taxon>
        <taxon>Coelurosauria</taxon>
        <taxon>Aves</taxon>
        <taxon>Neognathae</taxon>
        <taxon>Neoaves</taxon>
        <taxon>Telluraves</taxon>
        <taxon>Coraciimorphae</taxon>
        <taxon>Piciformes</taxon>
        <taxon>Indicatoridae</taxon>
        <taxon>Indicator</taxon>
    </lineage>
</organism>
<evidence type="ECO:0000256" key="9">
    <source>
        <dbReference type="ARBA" id="ARBA00022982"/>
    </source>
</evidence>
<keyword evidence="9 16" id="KW-0249">Electron transport</keyword>
<gene>
    <name evidence="19" type="primary">ND4</name>
</gene>
<dbReference type="PRINTS" id="PR01437">
    <property type="entry name" value="NUOXDRDTASE4"/>
</dbReference>